<name>A0A2T2WY78_SULTH</name>
<evidence type="ECO:0000313" key="3">
    <source>
        <dbReference type="Proteomes" id="UP000242705"/>
    </source>
</evidence>
<evidence type="ECO:0000256" key="1">
    <source>
        <dbReference type="ARBA" id="ARBA00006479"/>
    </source>
</evidence>
<comment type="similarity">
    <text evidence="1">Belongs to the ROK (NagC/XylR) family.</text>
</comment>
<reference evidence="2 3" key="1">
    <citation type="journal article" date="2014" name="BMC Genomics">
        <title>Comparison of environmental and isolate Sulfobacillus genomes reveals diverse carbon, sulfur, nitrogen, and hydrogen metabolisms.</title>
        <authorList>
            <person name="Justice N.B."/>
            <person name="Norman A."/>
            <person name="Brown C.T."/>
            <person name="Singh A."/>
            <person name="Thomas B.C."/>
            <person name="Banfield J.F."/>
        </authorList>
    </citation>
    <scope>NUCLEOTIDE SEQUENCE [LARGE SCALE GENOMIC DNA]</scope>
    <source>
        <strain evidence="2">AMDSBA5</strain>
    </source>
</reference>
<dbReference type="Pfam" id="PF00480">
    <property type="entry name" value="ROK"/>
    <property type="match status" value="1"/>
</dbReference>
<dbReference type="InterPro" id="IPR000600">
    <property type="entry name" value="ROK"/>
</dbReference>
<dbReference type="InterPro" id="IPR049874">
    <property type="entry name" value="ROK_cs"/>
</dbReference>
<dbReference type="PROSITE" id="PS01125">
    <property type="entry name" value="ROK"/>
    <property type="match status" value="1"/>
</dbReference>
<accession>A0A2T2WY78</accession>
<sequence length="312" mass="32460">MLAYFAGVDIGGTKIAIGIGTETGKILFESRLVTADWHSGSDALDAIAQEIQHLCHQAHIALESISCVGVGSPGPLDGGKLLKTANLPSWEGLDLQAGLTLRTGRPTAVENDATAAAIGEWLFGAGQGLQHFVYVTVSTGIGAGIVANGSRYAGIQGNAGELGHIVLKPDGPLCRCGRHGCLETLASGTAIQKAALEQANHSRYLKSLSVINTSAVFEGARQGDETCQSILFEAGKYLGLGLSYLVNLFNPQAIILGGGVVVNQPQWLDTIKTFTADYSMKELFQAVSINLAQLGKDSGLQGALATAITSQV</sequence>
<evidence type="ECO:0000313" key="2">
    <source>
        <dbReference type="EMBL" id="PSR27166.1"/>
    </source>
</evidence>
<protein>
    <submittedName>
        <fullName evidence="2">ROK family protein</fullName>
    </submittedName>
</protein>
<proteinExistence type="inferred from homology"/>
<dbReference type="Gene3D" id="3.30.420.40">
    <property type="match status" value="2"/>
</dbReference>
<dbReference type="PANTHER" id="PTHR18964">
    <property type="entry name" value="ROK (REPRESSOR, ORF, KINASE) FAMILY"/>
    <property type="match status" value="1"/>
</dbReference>
<dbReference type="PANTHER" id="PTHR18964:SF149">
    <property type="entry name" value="BIFUNCTIONAL UDP-N-ACETYLGLUCOSAMINE 2-EPIMERASE_N-ACETYLMANNOSAMINE KINASE"/>
    <property type="match status" value="1"/>
</dbReference>
<dbReference type="EMBL" id="PXYX01000015">
    <property type="protein sequence ID" value="PSR27166.1"/>
    <property type="molecule type" value="Genomic_DNA"/>
</dbReference>
<comment type="caution">
    <text evidence="2">The sequence shown here is derived from an EMBL/GenBank/DDBJ whole genome shotgun (WGS) entry which is preliminary data.</text>
</comment>
<dbReference type="Proteomes" id="UP000242705">
    <property type="component" value="Unassembled WGS sequence"/>
</dbReference>
<dbReference type="AlphaFoldDB" id="A0A2T2WY78"/>
<dbReference type="InterPro" id="IPR043129">
    <property type="entry name" value="ATPase_NBD"/>
</dbReference>
<dbReference type="SUPFAM" id="SSF53067">
    <property type="entry name" value="Actin-like ATPase domain"/>
    <property type="match status" value="1"/>
</dbReference>
<organism evidence="2 3">
    <name type="scientific">Sulfobacillus thermosulfidooxidans</name>
    <dbReference type="NCBI Taxonomy" id="28034"/>
    <lineage>
        <taxon>Bacteria</taxon>
        <taxon>Bacillati</taxon>
        <taxon>Bacillota</taxon>
        <taxon>Clostridia</taxon>
        <taxon>Eubacteriales</taxon>
        <taxon>Clostridiales Family XVII. Incertae Sedis</taxon>
        <taxon>Sulfobacillus</taxon>
    </lineage>
</organism>
<gene>
    <name evidence="2" type="ORF">C7B47_08850</name>
</gene>